<keyword evidence="1" id="KW-1133">Transmembrane helix</keyword>
<evidence type="ECO:0000313" key="3">
    <source>
        <dbReference type="Proteomes" id="UP000248863"/>
    </source>
</evidence>
<keyword evidence="1" id="KW-0812">Transmembrane</keyword>
<comment type="caution">
    <text evidence="2">The sequence shown here is derived from an EMBL/GenBank/DDBJ whole genome shotgun (WGS) entry which is preliminary data.</text>
</comment>
<dbReference type="AlphaFoldDB" id="A0A327KNJ3"/>
<evidence type="ECO:0000313" key="2">
    <source>
        <dbReference type="EMBL" id="RAI40460.1"/>
    </source>
</evidence>
<protein>
    <submittedName>
        <fullName evidence="2">Uncharacterized protein</fullName>
    </submittedName>
</protein>
<name>A0A327KNJ3_9BRAD</name>
<dbReference type="Proteomes" id="UP000248863">
    <property type="component" value="Unassembled WGS sequence"/>
</dbReference>
<proteinExistence type="predicted"/>
<feature type="transmembrane region" description="Helical" evidence="1">
    <location>
        <begin position="12"/>
        <end position="30"/>
    </location>
</feature>
<keyword evidence="3" id="KW-1185">Reference proteome</keyword>
<dbReference type="RefSeq" id="WP_111356294.1">
    <property type="nucleotide sequence ID" value="NZ_NHSK01000074.1"/>
</dbReference>
<evidence type="ECO:0000256" key="1">
    <source>
        <dbReference type="SAM" id="Phobius"/>
    </source>
</evidence>
<sequence>MNDVRPWHTEVGTTLVTIPAVLLGSTWLLINLAVWLAWSASLFVSAPLAAVCRAVAADVAGPR</sequence>
<organism evidence="2 3">
    <name type="scientific">Rhodoplanes elegans</name>
    <dbReference type="NCBI Taxonomy" id="29408"/>
    <lineage>
        <taxon>Bacteria</taxon>
        <taxon>Pseudomonadati</taxon>
        <taxon>Pseudomonadota</taxon>
        <taxon>Alphaproteobacteria</taxon>
        <taxon>Hyphomicrobiales</taxon>
        <taxon>Nitrobacteraceae</taxon>
        <taxon>Rhodoplanes</taxon>
    </lineage>
</organism>
<keyword evidence="1" id="KW-0472">Membrane</keyword>
<accession>A0A327KNJ3</accession>
<reference evidence="2 3" key="1">
    <citation type="submission" date="2017-07" db="EMBL/GenBank/DDBJ databases">
        <title>Draft Genome Sequences of Select Purple Nonsulfur Bacteria.</title>
        <authorList>
            <person name="Lasarre B."/>
            <person name="Mckinlay J.B."/>
        </authorList>
    </citation>
    <scope>NUCLEOTIDE SEQUENCE [LARGE SCALE GENOMIC DNA]</scope>
    <source>
        <strain evidence="2 3">DSM 11907</strain>
    </source>
</reference>
<gene>
    <name evidence="2" type="ORF">CH338_06360</name>
</gene>
<dbReference type="EMBL" id="NPEU01000041">
    <property type="protein sequence ID" value="RAI40460.1"/>
    <property type="molecule type" value="Genomic_DNA"/>
</dbReference>